<dbReference type="Gene3D" id="3.40.1480.10">
    <property type="entry name" value="MOFRL domain"/>
    <property type="match status" value="1"/>
</dbReference>
<dbReference type="GO" id="GO:0008887">
    <property type="term" value="F:glycerate kinase activity"/>
    <property type="evidence" value="ECO:0007669"/>
    <property type="project" value="InterPro"/>
</dbReference>
<dbReference type="EMBL" id="CAJOBP010001101">
    <property type="protein sequence ID" value="CAF4253568.1"/>
    <property type="molecule type" value="Genomic_DNA"/>
</dbReference>
<dbReference type="InterPro" id="IPR025286">
    <property type="entry name" value="MOFRL_assoc_dom"/>
</dbReference>
<dbReference type="Pfam" id="PF13660">
    <property type="entry name" value="DUF4147"/>
    <property type="match status" value="2"/>
</dbReference>
<dbReference type="Pfam" id="PF05161">
    <property type="entry name" value="MOFRL"/>
    <property type="match status" value="1"/>
</dbReference>
<organism evidence="6 8">
    <name type="scientific">Rotaria socialis</name>
    <dbReference type="NCBI Taxonomy" id="392032"/>
    <lineage>
        <taxon>Eukaryota</taxon>
        <taxon>Metazoa</taxon>
        <taxon>Spiralia</taxon>
        <taxon>Gnathifera</taxon>
        <taxon>Rotifera</taxon>
        <taxon>Eurotatoria</taxon>
        <taxon>Bdelloidea</taxon>
        <taxon>Philodinida</taxon>
        <taxon>Philodinidae</taxon>
        <taxon>Rotaria</taxon>
    </lineage>
</organism>
<comment type="caution">
    <text evidence="6">The sequence shown here is derived from an EMBL/GenBank/DDBJ whole genome shotgun (WGS) entry which is preliminary data.</text>
</comment>
<keyword evidence="2" id="KW-1133">Transmembrane helix</keyword>
<evidence type="ECO:0000259" key="3">
    <source>
        <dbReference type="Pfam" id="PF05161"/>
    </source>
</evidence>
<evidence type="ECO:0000256" key="1">
    <source>
        <dbReference type="ARBA" id="ARBA00005393"/>
    </source>
</evidence>
<feature type="domain" description="MOFRL-associated" evidence="4">
    <location>
        <begin position="16"/>
        <end position="74"/>
    </location>
</feature>
<evidence type="ECO:0000256" key="2">
    <source>
        <dbReference type="SAM" id="Phobius"/>
    </source>
</evidence>
<dbReference type="EMBL" id="CAJOBO010000009">
    <property type="protein sequence ID" value="CAF4092144.1"/>
    <property type="molecule type" value="Genomic_DNA"/>
</dbReference>
<reference evidence="6" key="1">
    <citation type="submission" date="2021-02" db="EMBL/GenBank/DDBJ databases">
        <authorList>
            <person name="Nowell W R."/>
        </authorList>
    </citation>
    <scope>NUCLEOTIDE SEQUENCE</scope>
</reference>
<dbReference type="InterPro" id="IPR038614">
    <property type="entry name" value="GK_N_sf"/>
</dbReference>
<keyword evidence="2" id="KW-0812">Transmembrane</keyword>
<proteinExistence type="inferred from homology"/>
<evidence type="ECO:0000313" key="8">
    <source>
        <dbReference type="Proteomes" id="UP000663862"/>
    </source>
</evidence>
<accession>A0A820CFB1</accession>
<comment type="similarity">
    <text evidence="1">Belongs to the glycerate kinase type-2 family.</text>
</comment>
<name>A0A820CFB1_9BILA</name>
<dbReference type="Proteomes" id="UP000663873">
    <property type="component" value="Unassembled WGS sequence"/>
</dbReference>
<evidence type="ECO:0000313" key="6">
    <source>
        <dbReference type="EMBL" id="CAF4214741.1"/>
    </source>
</evidence>
<evidence type="ECO:0000313" key="9">
    <source>
        <dbReference type="Proteomes" id="UP000663873"/>
    </source>
</evidence>
<dbReference type="Proteomes" id="UP000663862">
    <property type="component" value="Unassembled WGS sequence"/>
</dbReference>
<protein>
    <recommendedName>
        <fullName evidence="10">Glycerate kinase</fullName>
    </recommendedName>
</protein>
<evidence type="ECO:0008006" key="10">
    <source>
        <dbReference type="Google" id="ProtNLM"/>
    </source>
</evidence>
<gene>
    <name evidence="5" type="ORF">HFQ381_LOCUS404</name>
    <name evidence="6" type="ORF">TSG867_LOCUS914</name>
    <name evidence="7" type="ORF">UJA718_LOCUS9702</name>
</gene>
<sequence length="379" mass="42305">MRHVTHDLGNIRSFCGGSALLPLPIDILSLEEKIQIIKLLQSQGATIQELNTVRQSMSQLKNGGLARISKAKTVSKRCCDLAMYFFYVYLCFYFFIFREKIIGLILSDVIGDPLEFIASGPTFYSGNKNQQALNIFNKYDLTDRIPNQFFQYLKENETFNNDQNIFSIKQIDNIIVGSNRIALEAAARLCLQSSAYVPFIMTTCLQGEAREVGCRIVELIKANSSHLFYNDNIASLFTDKQTFDAFQIFRKEHKRYCLLLGGETTVVMKNEIGKGGRCQELALAAALSIDSSNEDDTSLLILAAGSDGIDGPTDAAGAFAFNGMITNQDDIQQAYASLDKHDVYTYLNEINNGENLLKIGHTSTNVMDIIIVLVENKEK</sequence>
<keyword evidence="2" id="KW-0472">Membrane</keyword>
<dbReference type="InterPro" id="IPR037035">
    <property type="entry name" value="GK-like_C_sf"/>
</dbReference>
<dbReference type="InterPro" id="IPR007835">
    <property type="entry name" value="MOFRL"/>
</dbReference>
<dbReference type="PANTHER" id="PTHR12227:SF0">
    <property type="entry name" value="GLYCERATE KINASE"/>
    <property type="match status" value="1"/>
</dbReference>
<feature type="domain" description="MOFRL-associated" evidence="4">
    <location>
        <begin position="99"/>
        <end position="153"/>
    </location>
</feature>
<dbReference type="SUPFAM" id="SSF82544">
    <property type="entry name" value="GckA/TtuD-like"/>
    <property type="match status" value="2"/>
</dbReference>
<dbReference type="EMBL" id="CAJOBQ010000019">
    <property type="protein sequence ID" value="CAF4214741.1"/>
    <property type="molecule type" value="Genomic_DNA"/>
</dbReference>
<dbReference type="PANTHER" id="PTHR12227">
    <property type="entry name" value="GLYCERATE KINASE"/>
    <property type="match status" value="1"/>
</dbReference>
<evidence type="ECO:0000259" key="4">
    <source>
        <dbReference type="Pfam" id="PF13660"/>
    </source>
</evidence>
<dbReference type="GO" id="GO:0005737">
    <property type="term" value="C:cytoplasm"/>
    <property type="evidence" value="ECO:0007669"/>
    <property type="project" value="TreeGrafter"/>
</dbReference>
<keyword evidence="9" id="KW-1185">Reference proteome</keyword>
<evidence type="ECO:0000313" key="5">
    <source>
        <dbReference type="EMBL" id="CAF4092144.1"/>
    </source>
</evidence>
<dbReference type="Gene3D" id="3.40.50.10180">
    <property type="entry name" value="Glycerate kinase, MOFRL-like N-terminal domain"/>
    <property type="match status" value="1"/>
</dbReference>
<feature type="transmembrane region" description="Helical" evidence="2">
    <location>
        <begin position="78"/>
        <end position="97"/>
    </location>
</feature>
<dbReference type="AlphaFoldDB" id="A0A820CFB1"/>
<evidence type="ECO:0000313" key="7">
    <source>
        <dbReference type="EMBL" id="CAF4253568.1"/>
    </source>
</evidence>
<feature type="domain" description="MOFRL" evidence="3">
    <location>
        <begin position="257"/>
        <end position="368"/>
    </location>
</feature>
<dbReference type="Proteomes" id="UP000663851">
    <property type="component" value="Unassembled WGS sequence"/>
</dbReference>
<dbReference type="InterPro" id="IPR039760">
    <property type="entry name" value="MOFRL_protein"/>
</dbReference>